<reference evidence="2 3" key="1">
    <citation type="journal article" date="2013" name="Curr. Biol.">
        <title>The Genome of the Foraminiferan Reticulomyxa filosa.</title>
        <authorList>
            <person name="Glockner G."/>
            <person name="Hulsmann N."/>
            <person name="Schleicher M."/>
            <person name="Noegel A.A."/>
            <person name="Eichinger L."/>
            <person name="Gallinger C."/>
            <person name="Pawlowski J."/>
            <person name="Sierra R."/>
            <person name="Euteneuer U."/>
            <person name="Pillet L."/>
            <person name="Moustafa A."/>
            <person name="Platzer M."/>
            <person name="Groth M."/>
            <person name="Szafranski K."/>
            <person name="Schliwa M."/>
        </authorList>
    </citation>
    <scope>NUCLEOTIDE SEQUENCE [LARGE SCALE GENOMIC DNA]</scope>
</reference>
<evidence type="ECO:0000256" key="1">
    <source>
        <dbReference type="SAM" id="Phobius"/>
    </source>
</evidence>
<protein>
    <recommendedName>
        <fullName evidence="4">Transmembrane protein</fullName>
    </recommendedName>
</protein>
<dbReference type="Proteomes" id="UP000023152">
    <property type="component" value="Unassembled WGS sequence"/>
</dbReference>
<keyword evidence="1" id="KW-0472">Membrane</keyword>
<sequence>ALLSYCKCKFFSFLFKQIITKTLCFFLLKNKYKLINTPFCIKIQIFVLFYVYEAMELSKFQNLFLFDKEQSQLFHFYNFFVINKNQKGFISHKKGNTFVISITQISTHLFLFSCFLETQLTKKKKKRKTKKYSSKKINSMLMLHEEEDK</sequence>
<dbReference type="EMBL" id="ASPP01040356">
    <property type="protein sequence ID" value="ETO00668.1"/>
    <property type="molecule type" value="Genomic_DNA"/>
</dbReference>
<proteinExistence type="predicted"/>
<keyword evidence="1" id="KW-0812">Transmembrane</keyword>
<accession>X6LF93</accession>
<keyword evidence="1" id="KW-1133">Transmembrane helix</keyword>
<gene>
    <name evidence="2" type="ORF">RFI_36772</name>
</gene>
<organism evidence="2 3">
    <name type="scientific">Reticulomyxa filosa</name>
    <dbReference type="NCBI Taxonomy" id="46433"/>
    <lineage>
        <taxon>Eukaryota</taxon>
        <taxon>Sar</taxon>
        <taxon>Rhizaria</taxon>
        <taxon>Retaria</taxon>
        <taxon>Foraminifera</taxon>
        <taxon>Monothalamids</taxon>
        <taxon>Reticulomyxidae</taxon>
        <taxon>Reticulomyxa</taxon>
    </lineage>
</organism>
<evidence type="ECO:0008006" key="4">
    <source>
        <dbReference type="Google" id="ProtNLM"/>
    </source>
</evidence>
<feature type="transmembrane region" description="Helical" evidence="1">
    <location>
        <begin position="98"/>
        <end position="118"/>
    </location>
</feature>
<evidence type="ECO:0000313" key="3">
    <source>
        <dbReference type="Proteomes" id="UP000023152"/>
    </source>
</evidence>
<feature type="transmembrane region" description="Helical" evidence="1">
    <location>
        <begin position="34"/>
        <end position="52"/>
    </location>
</feature>
<keyword evidence="3" id="KW-1185">Reference proteome</keyword>
<feature type="non-terminal residue" evidence="2">
    <location>
        <position position="1"/>
    </location>
</feature>
<evidence type="ECO:0000313" key="2">
    <source>
        <dbReference type="EMBL" id="ETO00668.1"/>
    </source>
</evidence>
<comment type="caution">
    <text evidence="2">The sequence shown here is derived from an EMBL/GenBank/DDBJ whole genome shotgun (WGS) entry which is preliminary data.</text>
</comment>
<dbReference type="AlphaFoldDB" id="X6LF93"/>
<name>X6LF93_RETFI</name>
<feature type="non-terminal residue" evidence="2">
    <location>
        <position position="149"/>
    </location>
</feature>